<comment type="subcellular location">
    <subcellularLocation>
        <location evidence="1 6">Membrane</location>
        <topology evidence="1 6">Multi-pass membrane protein</topology>
    </subcellularLocation>
</comment>
<keyword evidence="9" id="KW-1185">Reference proteome</keyword>
<comment type="caution">
    <text evidence="8">The sequence shown here is derived from an EMBL/GenBank/DDBJ whole genome shotgun (WGS) entry which is preliminary data.</text>
</comment>
<feature type="transmembrane region" description="Helical" evidence="6">
    <location>
        <begin position="74"/>
        <end position="99"/>
    </location>
</feature>
<accession>S8CUS9</accession>
<evidence type="ECO:0000256" key="6">
    <source>
        <dbReference type="RuleBase" id="RU363077"/>
    </source>
</evidence>
<keyword evidence="4 6" id="KW-1133">Transmembrane helix</keyword>
<keyword evidence="3 6" id="KW-0812">Transmembrane</keyword>
<dbReference type="AlphaFoldDB" id="S8CUS9"/>
<evidence type="ECO:0000259" key="7">
    <source>
        <dbReference type="Pfam" id="PF00892"/>
    </source>
</evidence>
<protein>
    <recommendedName>
        <fullName evidence="6">WAT1-related protein</fullName>
    </recommendedName>
</protein>
<evidence type="ECO:0000256" key="1">
    <source>
        <dbReference type="ARBA" id="ARBA00004141"/>
    </source>
</evidence>
<feature type="non-terminal residue" evidence="8">
    <location>
        <position position="1"/>
    </location>
</feature>
<organism evidence="8 9">
    <name type="scientific">Genlisea aurea</name>
    <dbReference type="NCBI Taxonomy" id="192259"/>
    <lineage>
        <taxon>Eukaryota</taxon>
        <taxon>Viridiplantae</taxon>
        <taxon>Streptophyta</taxon>
        <taxon>Embryophyta</taxon>
        <taxon>Tracheophyta</taxon>
        <taxon>Spermatophyta</taxon>
        <taxon>Magnoliopsida</taxon>
        <taxon>eudicotyledons</taxon>
        <taxon>Gunneridae</taxon>
        <taxon>Pentapetalae</taxon>
        <taxon>asterids</taxon>
        <taxon>lamiids</taxon>
        <taxon>Lamiales</taxon>
        <taxon>Lentibulariaceae</taxon>
        <taxon>Genlisea</taxon>
    </lineage>
</organism>
<evidence type="ECO:0000256" key="3">
    <source>
        <dbReference type="ARBA" id="ARBA00022692"/>
    </source>
</evidence>
<feature type="non-terminal residue" evidence="8">
    <location>
        <position position="127"/>
    </location>
</feature>
<sequence length="127" mass="13918">VAAMVVFNDDVWRAHAAMVAVQVFSGGNHVITKLALNVGVNQIVFCVFRELLALSILAPVAYVREKLMRVPMDIRFFISFFFLGLTGIFGNQLLFMIGLGYTNPTYASAIQPAVPVFTFVLAVLMGS</sequence>
<dbReference type="PANTHER" id="PTHR31218">
    <property type="entry name" value="WAT1-RELATED PROTEIN"/>
    <property type="match status" value="1"/>
</dbReference>
<reference evidence="8 9" key="1">
    <citation type="journal article" date="2013" name="BMC Genomics">
        <title>The miniature genome of a carnivorous plant Genlisea aurea contains a low number of genes and short non-coding sequences.</title>
        <authorList>
            <person name="Leushkin E.V."/>
            <person name="Sutormin R.A."/>
            <person name="Nabieva E.R."/>
            <person name="Penin A.A."/>
            <person name="Kondrashov A.S."/>
            <person name="Logacheva M.D."/>
        </authorList>
    </citation>
    <scope>NUCLEOTIDE SEQUENCE [LARGE SCALE GENOMIC DNA]</scope>
</reference>
<evidence type="ECO:0000256" key="2">
    <source>
        <dbReference type="ARBA" id="ARBA00007635"/>
    </source>
</evidence>
<keyword evidence="5 6" id="KW-0472">Membrane</keyword>
<feature type="transmembrane region" description="Helical" evidence="6">
    <location>
        <begin position="105"/>
        <end position="125"/>
    </location>
</feature>
<evidence type="ECO:0000256" key="5">
    <source>
        <dbReference type="ARBA" id="ARBA00023136"/>
    </source>
</evidence>
<dbReference type="OrthoDB" id="1728340at2759"/>
<feature type="domain" description="EamA" evidence="7">
    <location>
        <begin position="16"/>
        <end position="125"/>
    </location>
</feature>
<evidence type="ECO:0000313" key="8">
    <source>
        <dbReference type="EMBL" id="EPS71129.1"/>
    </source>
</evidence>
<gene>
    <name evidence="8" type="ORF">M569_03630</name>
</gene>
<evidence type="ECO:0000256" key="4">
    <source>
        <dbReference type="ARBA" id="ARBA00022989"/>
    </source>
</evidence>
<feature type="transmembrane region" description="Helical" evidence="6">
    <location>
        <begin position="42"/>
        <end position="62"/>
    </location>
</feature>
<dbReference type="Pfam" id="PF00892">
    <property type="entry name" value="EamA"/>
    <property type="match status" value="1"/>
</dbReference>
<dbReference type="SUPFAM" id="SSF103481">
    <property type="entry name" value="Multidrug resistance efflux transporter EmrE"/>
    <property type="match status" value="1"/>
</dbReference>
<comment type="caution">
    <text evidence="6">Lacks conserved residue(s) required for the propagation of feature annotation.</text>
</comment>
<comment type="similarity">
    <text evidence="2 6">Belongs to the drug/metabolite transporter (DMT) superfamily. Plant drug/metabolite exporter (P-DME) (TC 2.A.7.4) family.</text>
</comment>
<evidence type="ECO:0000313" key="9">
    <source>
        <dbReference type="Proteomes" id="UP000015453"/>
    </source>
</evidence>
<dbReference type="EMBL" id="AUSU01001392">
    <property type="protein sequence ID" value="EPS71129.1"/>
    <property type="molecule type" value="Genomic_DNA"/>
</dbReference>
<dbReference type="InterPro" id="IPR000620">
    <property type="entry name" value="EamA_dom"/>
</dbReference>
<dbReference type="GO" id="GO:0022857">
    <property type="term" value="F:transmembrane transporter activity"/>
    <property type="evidence" value="ECO:0007669"/>
    <property type="project" value="InterPro"/>
</dbReference>
<dbReference type="InterPro" id="IPR030184">
    <property type="entry name" value="WAT1-related"/>
</dbReference>
<dbReference type="InterPro" id="IPR037185">
    <property type="entry name" value="EmrE-like"/>
</dbReference>
<dbReference type="GO" id="GO:0016020">
    <property type="term" value="C:membrane"/>
    <property type="evidence" value="ECO:0007669"/>
    <property type="project" value="UniProtKB-SubCell"/>
</dbReference>
<name>S8CUS9_9LAMI</name>
<dbReference type="Proteomes" id="UP000015453">
    <property type="component" value="Unassembled WGS sequence"/>
</dbReference>
<proteinExistence type="inferred from homology"/>